<proteinExistence type="predicted"/>
<protein>
    <submittedName>
        <fullName evidence="2">Uncharacterized protein</fullName>
    </submittedName>
</protein>
<gene>
    <name evidence="2" type="ORF">UR61_C0050G0002</name>
</gene>
<comment type="caution">
    <text evidence="2">The sequence shown here is derived from an EMBL/GenBank/DDBJ whole genome shotgun (WGS) entry which is preliminary data.</text>
</comment>
<keyword evidence="1" id="KW-1133">Transmembrane helix</keyword>
<keyword evidence="1" id="KW-0472">Membrane</keyword>
<organism evidence="2 3">
    <name type="scientific">candidate division WS6 bacterium GW2011_GWE1_34_7</name>
    <dbReference type="NCBI Taxonomy" id="1619093"/>
    <lineage>
        <taxon>Bacteria</taxon>
        <taxon>Candidatus Dojkabacteria</taxon>
    </lineage>
</organism>
<dbReference type="EMBL" id="LBPV01000050">
    <property type="protein sequence ID" value="KKP64241.1"/>
    <property type="molecule type" value="Genomic_DNA"/>
</dbReference>
<accession>A0A0G0BKS7</accession>
<evidence type="ECO:0000256" key="1">
    <source>
        <dbReference type="SAM" id="Phobius"/>
    </source>
</evidence>
<name>A0A0G0BKS7_9BACT</name>
<evidence type="ECO:0000313" key="3">
    <source>
        <dbReference type="Proteomes" id="UP000033866"/>
    </source>
</evidence>
<evidence type="ECO:0000313" key="2">
    <source>
        <dbReference type="EMBL" id="KKP64241.1"/>
    </source>
</evidence>
<feature type="transmembrane region" description="Helical" evidence="1">
    <location>
        <begin position="12"/>
        <end position="33"/>
    </location>
</feature>
<keyword evidence="1" id="KW-0812">Transmembrane</keyword>
<dbReference type="AlphaFoldDB" id="A0A0G0BKS7"/>
<reference evidence="2 3" key="1">
    <citation type="journal article" date="2015" name="Nature">
        <title>rRNA introns, odd ribosomes, and small enigmatic genomes across a large radiation of phyla.</title>
        <authorList>
            <person name="Brown C.T."/>
            <person name="Hug L.A."/>
            <person name="Thomas B.C."/>
            <person name="Sharon I."/>
            <person name="Castelle C.J."/>
            <person name="Singh A."/>
            <person name="Wilkins M.J."/>
            <person name="Williams K.H."/>
            <person name="Banfield J.F."/>
        </authorList>
    </citation>
    <scope>NUCLEOTIDE SEQUENCE [LARGE SCALE GENOMIC DNA]</scope>
</reference>
<sequence>MEKIIQFIKSYKVWILIGAILGILVTVILFNILKEREGDTKLEKIQNPFFTQTIDLDIDLKNIQEEIPSSDKVFKVTGNINSKFTSFLNTFHTYSNKIDFSKEIYLTLEKDTFSYSPKTRILMIDSQPGLTLWFKITSESDLETFFEEYFDIESITIVETKNIGNNTEYSGSYVFKKVEMGSVYLDGNAFSVEVNSKGDIVNLSMLLLNSSNIVEYQLMPLSDIETLIGDSRYPKMVFYTEIEERYYEQSPLFASSGVLTDFVVTEMSKIYTFIDSSNGFVVPTYKLIGDGRLKNSRDEKYLAKVNIFLCAINPAYLIERELEKGETFSDPVSPVDL</sequence>
<dbReference type="Proteomes" id="UP000033866">
    <property type="component" value="Unassembled WGS sequence"/>
</dbReference>